<feature type="region of interest" description="Disordered" evidence="1">
    <location>
        <begin position="486"/>
        <end position="509"/>
    </location>
</feature>
<dbReference type="SUPFAM" id="SSF81631">
    <property type="entry name" value="PAP/OAS1 substrate-binding domain"/>
    <property type="match status" value="1"/>
</dbReference>
<feature type="domain" description="Poly(A) RNA polymerase mitochondrial-like central palm" evidence="2">
    <location>
        <begin position="139"/>
        <end position="210"/>
    </location>
</feature>
<dbReference type="InterPro" id="IPR043519">
    <property type="entry name" value="NT_sf"/>
</dbReference>
<accession>A0A8J5MSE4</accession>
<reference evidence="3" key="1">
    <citation type="journal article" date="2021" name="Sci. Adv.">
        <title>The American lobster genome reveals insights on longevity, neural, and immune adaptations.</title>
        <authorList>
            <person name="Polinski J.M."/>
            <person name="Zimin A.V."/>
            <person name="Clark K.F."/>
            <person name="Kohn A.B."/>
            <person name="Sadowski N."/>
            <person name="Timp W."/>
            <person name="Ptitsyn A."/>
            <person name="Khanna P."/>
            <person name="Romanova D.Y."/>
            <person name="Williams P."/>
            <person name="Greenwood S.J."/>
            <person name="Moroz L.L."/>
            <person name="Walt D.R."/>
            <person name="Bodnar A.G."/>
        </authorList>
    </citation>
    <scope>NUCLEOTIDE SEQUENCE</scope>
    <source>
        <strain evidence="3">GMGI-L3</strain>
    </source>
</reference>
<dbReference type="EMBL" id="JAHLQT010028090">
    <property type="protein sequence ID" value="KAG7162053.1"/>
    <property type="molecule type" value="Genomic_DNA"/>
</dbReference>
<proteinExistence type="predicted"/>
<dbReference type="GO" id="GO:0031123">
    <property type="term" value="P:RNA 3'-end processing"/>
    <property type="evidence" value="ECO:0007669"/>
    <property type="project" value="TreeGrafter"/>
</dbReference>
<dbReference type="GO" id="GO:0046872">
    <property type="term" value="F:metal ion binding"/>
    <property type="evidence" value="ECO:0007669"/>
    <property type="project" value="UniProtKB-KW"/>
</dbReference>
<dbReference type="SUPFAM" id="SSF81301">
    <property type="entry name" value="Nucleotidyltransferase"/>
    <property type="match status" value="1"/>
</dbReference>
<dbReference type="Proteomes" id="UP000747542">
    <property type="component" value="Unassembled WGS sequence"/>
</dbReference>
<dbReference type="PANTHER" id="PTHR12271">
    <property type="entry name" value="POLY A POLYMERASE CID PAP -RELATED"/>
    <property type="match status" value="1"/>
</dbReference>
<dbReference type="InterPro" id="IPR054708">
    <property type="entry name" value="MTPAP-like_central"/>
</dbReference>
<name>A0A8J5MSE4_HOMAM</name>
<protein>
    <submittedName>
        <fullName evidence="3">Poly(A) RNA polymerase-like</fullName>
    </submittedName>
</protein>
<organism evidence="3 4">
    <name type="scientific">Homarus americanus</name>
    <name type="common">American lobster</name>
    <dbReference type="NCBI Taxonomy" id="6706"/>
    <lineage>
        <taxon>Eukaryota</taxon>
        <taxon>Metazoa</taxon>
        <taxon>Ecdysozoa</taxon>
        <taxon>Arthropoda</taxon>
        <taxon>Crustacea</taxon>
        <taxon>Multicrustacea</taxon>
        <taxon>Malacostraca</taxon>
        <taxon>Eumalacostraca</taxon>
        <taxon>Eucarida</taxon>
        <taxon>Decapoda</taxon>
        <taxon>Pleocyemata</taxon>
        <taxon>Astacidea</taxon>
        <taxon>Nephropoidea</taxon>
        <taxon>Nephropidae</taxon>
        <taxon>Homarus</taxon>
    </lineage>
</organism>
<dbReference type="PANTHER" id="PTHR12271:SF133">
    <property type="entry name" value="POLY(A) RNA POLYMERASE, MITOCHONDRIAL"/>
    <property type="match status" value="1"/>
</dbReference>
<dbReference type="GO" id="GO:1990817">
    <property type="term" value="F:poly(A) RNA polymerase activity"/>
    <property type="evidence" value="ECO:0007669"/>
    <property type="project" value="TreeGrafter"/>
</dbReference>
<gene>
    <name evidence="3" type="primary">MTPAP-L</name>
    <name evidence="3" type="ORF">Hamer_G023255</name>
</gene>
<evidence type="ECO:0000256" key="1">
    <source>
        <dbReference type="SAM" id="MobiDB-lite"/>
    </source>
</evidence>
<dbReference type="AlphaFoldDB" id="A0A8J5MSE4"/>
<evidence type="ECO:0000313" key="3">
    <source>
        <dbReference type="EMBL" id="KAG7162053.1"/>
    </source>
</evidence>
<comment type="caution">
    <text evidence="3">The sequence shown here is derived from an EMBL/GenBank/DDBJ whole genome shotgun (WGS) entry which is preliminary data.</text>
</comment>
<sequence>MIPCVTLPLCRTIKWSVNCHRKAYHLLPRLYSKTVIGSSFLPLDQLVRGRREEAQRSLLVEVAGLASALALHQVCSQYGSVHKMFHYTVNSGNNNKISEQIQKVYDGQKLTELGWRLRFLTCRQDNTQRLVFQAKKAPSSANSRLALQRRMEIISDIIDNFVPGCSQVRKILNARVPIIKYRQNLTDVDCDLTMSNRSGFYMSQMLYMYGSLDSRVCPLVFAVRRWARDRHITSPYSGRWITNFSLTLMVIFYLMNVSTPVIASLQSLNINSGPDEEEIESDRFIFPKSLEKVAASENKDSLETLLRGFFEFYDQFNFRERGLSIVTGNSFIKPEHNALYIQNPLERVLNVSRNVTLEEVERFRAELTHARYLLEGSTPDVDAERNEPWGALCLWDESTTGIANHRILEASPNYSIDWKEVFHTEDAKGQASSVHEKNASSFKLKSARSNREYKNFTKQTFNENGILGRGMELKNASELKGLVTKLKQKTSQKGNNGRRSKYNFKGKYK</sequence>
<keyword evidence="4" id="KW-1185">Reference proteome</keyword>
<dbReference type="Pfam" id="PF22600">
    <property type="entry name" value="MTPAP-like_central"/>
    <property type="match status" value="1"/>
</dbReference>
<dbReference type="Gene3D" id="1.10.1410.10">
    <property type="match status" value="1"/>
</dbReference>
<evidence type="ECO:0000259" key="2">
    <source>
        <dbReference type="Pfam" id="PF22600"/>
    </source>
</evidence>
<evidence type="ECO:0000313" key="4">
    <source>
        <dbReference type="Proteomes" id="UP000747542"/>
    </source>
</evidence>